<dbReference type="Proteomes" id="UP000324927">
    <property type="component" value="Unassembled WGS sequence"/>
</dbReference>
<dbReference type="OrthoDB" id="7329378at2"/>
<accession>A0A5A9GJM1</accession>
<feature type="repeat" description="TPR" evidence="1">
    <location>
        <begin position="73"/>
        <end position="106"/>
    </location>
</feature>
<dbReference type="Pfam" id="PF13432">
    <property type="entry name" value="TPR_16"/>
    <property type="match status" value="1"/>
</dbReference>
<evidence type="ECO:0000256" key="1">
    <source>
        <dbReference type="PROSITE-ProRule" id="PRU00339"/>
    </source>
</evidence>
<protein>
    <submittedName>
        <fullName evidence="2">Tetratricopeptide repeat protein</fullName>
    </submittedName>
</protein>
<proteinExistence type="predicted"/>
<keyword evidence="1" id="KW-0802">TPR repeat</keyword>
<evidence type="ECO:0000313" key="3">
    <source>
        <dbReference type="Proteomes" id="UP000324927"/>
    </source>
</evidence>
<sequence length="564" mass="62881">MGMDLAQIIRSHQQGDLPQAEEGYRAYLAAAPATDPGHLQALQMLSLLLMQTRRPGEAASHFRRVVEAQPDNPDQWANYASLLRSAGRLDEAERACRRALTLAPAHGAGAYNLANLLAAPPPAGAGSPLEAAVWYQRILAVVPDHKQARNNLEVLRRKEVGRLEAAARRVVALDPQSVRGHDALARLLQYRSGLLDWTPGKAMTLDLDLAVKAFDHLHRVQTVHPDEPGSLRLWLALALDLFQLGAFDDRRLSWAARAAWRRLRSDPKDALAASLVGYLVYRRGRLALASKLQMRFAARFTDAELDGAGELGSWSMLRADDAFFESLPSLDSVIARLPEMTILADLPEGNGPVIMVSGDEHYVRRFAPDLLRSIGQSSPGASVVLNVVSPTPSLLGMLGEWRRLYPLSIGLSTEQPDLTACSHAQRVTYYACARFIRVQQWHRHLGRPLILVDLDATTRSDLRMLAADMAGFDLGVLHDRRRRGPFREITVCFVYYNDTPLAGRYLESLAAYIGHFLLDGRAQWMLDQTAHLAVLDWFGRHEPDLRIHRYDFQSFPHCAFIGEK</sequence>
<dbReference type="InterPro" id="IPR011990">
    <property type="entry name" value="TPR-like_helical_dom_sf"/>
</dbReference>
<dbReference type="SMART" id="SM00028">
    <property type="entry name" value="TPR"/>
    <property type="match status" value="2"/>
</dbReference>
<dbReference type="PANTHER" id="PTHR44809">
    <property type="match status" value="1"/>
</dbReference>
<comment type="caution">
    <text evidence="2">The sequence shown here is derived from an EMBL/GenBank/DDBJ whole genome shotgun (WGS) entry which is preliminary data.</text>
</comment>
<reference evidence="2 3" key="1">
    <citation type="submission" date="2019-08" db="EMBL/GenBank/DDBJ databases">
        <authorList>
            <person name="Grouzdev D."/>
            <person name="Tikhonova E."/>
            <person name="Kravchenko I."/>
        </authorList>
    </citation>
    <scope>NUCLEOTIDE SEQUENCE [LARGE SCALE GENOMIC DNA]</scope>
    <source>
        <strain evidence="2 3">59b</strain>
    </source>
</reference>
<organism evidence="2 3">
    <name type="scientific">Azospirillum lipoferum</name>
    <dbReference type="NCBI Taxonomy" id="193"/>
    <lineage>
        <taxon>Bacteria</taxon>
        <taxon>Pseudomonadati</taxon>
        <taxon>Pseudomonadota</taxon>
        <taxon>Alphaproteobacteria</taxon>
        <taxon>Rhodospirillales</taxon>
        <taxon>Azospirillaceae</taxon>
        <taxon>Azospirillum</taxon>
    </lineage>
</organism>
<keyword evidence="3" id="KW-1185">Reference proteome</keyword>
<dbReference type="Gene3D" id="1.25.40.10">
    <property type="entry name" value="Tetratricopeptide repeat domain"/>
    <property type="match status" value="2"/>
</dbReference>
<evidence type="ECO:0000313" key="2">
    <source>
        <dbReference type="EMBL" id="KAA0594513.1"/>
    </source>
</evidence>
<dbReference type="PANTHER" id="PTHR44809:SF1">
    <property type="entry name" value="PROTEIN O-MANNOSYL-TRANSFERASE TMTC1"/>
    <property type="match status" value="1"/>
</dbReference>
<dbReference type="InterPro" id="IPR019734">
    <property type="entry name" value="TPR_rpt"/>
</dbReference>
<dbReference type="InterPro" id="IPR052943">
    <property type="entry name" value="TMTC_O-mannosyl-trnsfr"/>
</dbReference>
<feature type="repeat" description="TPR" evidence="1">
    <location>
        <begin position="39"/>
        <end position="72"/>
    </location>
</feature>
<dbReference type="PROSITE" id="PS50005">
    <property type="entry name" value="TPR"/>
    <property type="match status" value="2"/>
</dbReference>
<gene>
    <name evidence="2" type="ORF">FZ942_20875</name>
</gene>
<dbReference type="EMBL" id="VTTN01000008">
    <property type="protein sequence ID" value="KAA0594513.1"/>
    <property type="molecule type" value="Genomic_DNA"/>
</dbReference>
<name>A0A5A9GJM1_AZOLI</name>
<dbReference type="AlphaFoldDB" id="A0A5A9GJM1"/>
<dbReference type="SUPFAM" id="SSF48452">
    <property type="entry name" value="TPR-like"/>
    <property type="match status" value="1"/>
</dbReference>